<dbReference type="OrthoDB" id="5344162at2"/>
<dbReference type="Proteomes" id="UP000509513">
    <property type="component" value="Chromosome"/>
</dbReference>
<gene>
    <name evidence="1" type="ORF">ACBT_1041</name>
    <name evidence="2" type="ORF">FE247_08075</name>
</gene>
<dbReference type="AlphaFoldDB" id="A0A5J6RF64"/>
<evidence type="ECO:0000313" key="3">
    <source>
        <dbReference type="Proteomes" id="UP000305417"/>
    </source>
</evidence>
<dbReference type="Proteomes" id="UP000305417">
    <property type="component" value="Unassembled WGS sequence"/>
</dbReference>
<reference evidence="2 3" key="1">
    <citation type="submission" date="2019-05" db="EMBL/GenBank/DDBJ databases">
        <title>Arcobacter cibarius and Arcobacter thereius providing challenges in identification an antibiotic susceptibility and Quinolone resistance.</title>
        <authorList>
            <person name="Busch A."/>
            <person name="Hanel I."/>
            <person name="Hotzel H."/>
            <person name="Tomaso H."/>
        </authorList>
    </citation>
    <scope>NUCLEOTIDE SEQUENCE [LARGE SCALE GENOMIC DNA]</scope>
    <source>
        <strain evidence="2 3">16CS0831-2</strain>
    </source>
</reference>
<proteinExistence type="predicted"/>
<keyword evidence="3" id="KW-1185">Reference proteome</keyword>
<accession>A0A5J6RF64</accession>
<dbReference type="EMBL" id="CP054051">
    <property type="protein sequence ID" value="QKJ26953.1"/>
    <property type="molecule type" value="Genomic_DNA"/>
</dbReference>
<evidence type="ECO:0000313" key="4">
    <source>
        <dbReference type="Proteomes" id="UP000509513"/>
    </source>
</evidence>
<reference evidence="1 4" key="2">
    <citation type="submission" date="2020-05" db="EMBL/GenBank/DDBJ databases">
        <title>Complete genome sequencing of Campylobacter and Arcobacter type strains.</title>
        <authorList>
            <person name="Miller W.G."/>
            <person name="Yee E."/>
        </authorList>
    </citation>
    <scope>NUCLEOTIDE SEQUENCE [LARGE SCALE GENOMIC DNA]</scope>
    <source>
        <strain evidence="1 4">LMG 21996</strain>
    </source>
</reference>
<sequence>MEVGMIPRIDQYKENKNIEMQQVRSTADSASINNKKDLEQVQQEAISKGKKNEAVEQIKVDPSKVAAKYESLISNIDFGYNKESRDFYVKVERGNIENQYPTEEMMRVKAYVISMQEATLSKDS</sequence>
<name>A0A5J6RF64_9BACT</name>
<dbReference type="KEGG" id="acib:ACBT_1041"/>
<protein>
    <submittedName>
        <fullName evidence="1">FlaG family protein</fullName>
    </submittedName>
</protein>
<evidence type="ECO:0000313" key="2">
    <source>
        <dbReference type="EMBL" id="TLS97769.1"/>
    </source>
</evidence>
<evidence type="ECO:0000313" key="1">
    <source>
        <dbReference type="EMBL" id="QKJ26953.1"/>
    </source>
</evidence>
<organism evidence="1 4">
    <name type="scientific">Aliarcobacter cibarius</name>
    <dbReference type="NCBI Taxonomy" id="255507"/>
    <lineage>
        <taxon>Bacteria</taxon>
        <taxon>Pseudomonadati</taxon>
        <taxon>Campylobacterota</taxon>
        <taxon>Epsilonproteobacteria</taxon>
        <taxon>Campylobacterales</taxon>
        <taxon>Arcobacteraceae</taxon>
        <taxon>Aliarcobacter</taxon>
    </lineage>
</organism>
<dbReference type="EMBL" id="VBUC01000019">
    <property type="protein sequence ID" value="TLS97769.1"/>
    <property type="molecule type" value="Genomic_DNA"/>
</dbReference>
<dbReference type="RefSeq" id="WP_024775216.1">
    <property type="nucleotide sequence ID" value="NZ_CP043857.1"/>
</dbReference>